<accession>A0A3E3EAT7</accession>
<dbReference type="Gene3D" id="1.10.260.40">
    <property type="entry name" value="lambda repressor-like DNA-binding domains"/>
    <property type="match status" value="1"/>
</dbReference>
<dbReference type="EMBL" id="QUSL01000027">
    <property type="protein sequence ID" value="RGD81519.1"/>
    <property type="molecule type" value="Genomic_DNA"/>
</dbReference>
<dbReference type="InterPro" id="IPR010982">
    <property type="entry name" value="Lambda_DNA-bd_dom_sf"/>
</dbReference>
<dbReference type="InterPro" id="IPR001387">
    <property type="entry name" value="Cro/C1-type_HTH"/>
</dbReference>
<dbReference type="Pfam" id="PF13443">
    <property type="entry name" value="HTH_26"/>
    <property type="match status" value="1"/>
</dbReference>
<evidence type="ECO:0000313" key="3">
    <source>
        <dbReference type="Proteomes" id="UP000261032"/>
    </source>
</evidence>
<sequence>MNIEYLLNLLKENNISRYKLCKLIGFSYGSLSDLISGRSAIPRLDTIVKIAEALNLNDHEFAELCGYKNDK</sequence>
<name>A0A3E3EAT7_9FIRM</name>
<dbReference type="AlphaFoldDB" id="A0A3E3EAT7"/>
<evidence type="ECO:0000313" key="2">
    <source>
        <dbReference type="EMBL" id="RGD81519.1"/>
    </source>
</evidence>
<protein>
    <submittedName>
        <fullName evidence="2">XRE family transcriptional regulator</fullName>
    </submittedName>
</protein>
<proteinExistence type="predicted"/>
<evidence type="ECO:0000259" key="1">
    <source>
        <dbReference type="PROSITE" id="PS50943"/>
    </source>
</evidence>
<dbReference type="PROSITE" id="PS50943">
    <property type="entry name" value="HTH_CROC1"/>
    <property type="match status" value="1"/>
</dbReference>
<dbReference type="SUPFAM" id="SSF47413">
    <property type="entry name" value="lambda repressor-like DNA-binding domains"/>
    <property type="match status" value="1"/>
</dbReference>
<comment type="caution">
    <text evidence="2">The sequence shown here is derived from an EMBL/GenBank/DDBJ whole genome shotgun (WGS) entry which is preliminary data.</text>
</comment>
<reference evidence="2 3" key="1">
    <citation type="submission" date="2018-08" db="EMBL/GenBank/DDBJ databases">
        <title>A genome reference for cultivated species of the human gut microbiota.</title>
        <authorList>
            <person name="Zou Y."/>
            <person name="Xue W."/>
            <person name="Luo G."/>
        </authorList>
    </citation>
    <scope>NUCLEOTIDE SEQUENCE [LARGE SCALE GENOMIC DNA]</scope>
    <source>
        <strain evidence="2 3">OM06-4</strain>
    </source>
</reference>
<organism evidence="2 3">
    <name type="scientific">Thomasclavelia ramosa</name>
    <dbReference type="NCBI Taxonomy" id="1547"/>
    <lineage>
        <taxon>Bacteria</taxon>
        <taxon>Bacillati</taxon>
        <taxon>Bacillota</taxon>
        <taxon>Erysipelotrichia</taxon>
        <taxon>Erysipelotrichales</taxon>
        <taxon>Coprobacillaceae</taxon>
        <taxon>Thomasclavelia</taxon>
    </lineage>
</organism>
<dbReference type="RefSeq" id="WP_117582266.1">
    <property type="nucleotide sequence ID" value="NZ_CP176642.1"/>
</dbReference>
<dbReference type="SMART" id="SM00530">
    <property type="entry name" value="HTH_XRE"/>
    <property type="match status" value="1"/>
</dbReference>
<gene>
    <name evidence="2" type="ORF">DXB93_14465</name>
</gene>
<feature type="domain" description="HTH cro/C1-type" evidence="1">
    <location>
        <begin position="6"/>
        <end position="61"/>
    </location>
</feature>
<dbReference type="GO" id="GO:0003677">
    <property type="term" value="F:DNA binding"/>
    <property type="evidence" value="ECO:0007669"/>
    <property type="project" value="InterPro"/>
</dbReference>
<dbReference type="Proteomes" id="UP000261032">
    <property type="component" value="Unassembled WGS sequence"/>
</dbReference>
<dbReference type="CDD" id="cd00093">
    <property type="entry name" value="HTH_XRE"/>
    <property type="match status" value="1"/>
</dbReference>